<comment type="caution">
    <text evidence="1">The sequence shown here is derived from an EMBL/GenBank/DDBJ whole genome shotgun (WGS) entry which is preliminary data.</text>
</comment>
<dbReference type="Proteomes" id="UP000545761">
    <property type="component" value="Unassembled WGS sequence"/>
</dbReference>
<sequence>MGDLADKLIAVRDGQPARAYGGTPDVVAYAHRVGVPVPIVWPEGATRD</sequence>
<protein>
    <submittedName>
        <fullName evidence="1">Uncharacterized protein</fullName>
    </submittedName>
</protein>
<evidence type="ECO:0000313" key="2">
    <source>
        <dbReference type="Proteomes" id="UP000545761"/>
    </source>
</evidence>
<organism evidence="1 2">
    <name type="scientific">Streptomyces himalayensis subsp. himalayensis</name>
    <dbReference type="NCBI Taxonomy" id="2756131"/>
    <lineage>
        <taxon>Bacteria</taxon>
        <taxon>Bacillati</taxon>
        <taxon>Actinomycetota</taxon>
        <taxon>Actinomycetes</taxon>
        <taxon>Kitasatosporales</taxon>
        <taxon>Streptomycetaceae</taxon>
        <taxon>Streptomyces</taxon>
        <taxon>Streptomyces himalayensis</taxon>
    </lineage>
</organism>
<accession>A0A7W0DVB6</accession>
<evidence type="ECO:0000313" key="1">
    <source>
        <dbReference type="EMBL" id="MBA2951912.1"/>
    </source>
</evidence>
<name>A0A7W0DVB6_9ACTN</name>
<dbReference type="EMBL" id="JACEHE010000061">
    <property type="protein sequence ID" value="MBA2951912.1"/>
    <property type="molecule type" value="Genomic_DNA"/>
</dbReference>
<reference evidence="1 2" key="1">
    <citation type="submission" date="2020-07" db="EMBL/GenBank/DDBJ databases">
        <title>Streptomyces isolated from Indian soil.</title>
        <authorList>
            <person name="Mandal S."/>
            <person name="Maiti P.K."/>
        </authorList>
    </citation>
    <scope>NUCLEOTIDE SEQUENCE [LARGE SCALE GENOMIC DNA]</scope>
    <source>
        <strain evidence="1 2">PSKA28</strain>
    </source>
</reference>
<proteinExistence type="predicted"/>
<gene>
    <name evidence="1" type="ORF">H1D24_40775</name>
</gene>
<dbReference type="RefSeq" id="WP_181662839.1">
    <property type="nucleotide sequence ID" value="NZ_JACEHE010000061.1"/>
</dbReference>
<dbReference type="AlphaFoldDB" id="A0A7W0DVB6"/>